<reference evidence="2" key="1">
    <citation type="journal article" date="2019" name="Int. J. Syst. Evol. Microbiol.">
        <title>The Global Catalogue of Microorganisms (GCM) 10K type strain sequencing project: providing services to taxonomists for standard genome sequencing and annotation.</title>
        <authorList>
            <consortium name="The Broad Institute Genomics Platform"/>
            <consortium name="The Broad Institute Genome Sequencing Center for Infectious Disease"/>
            <person name="Wu L."/>
            <person name="Ma J."/>
        </authorList>
    </citation>
    <scope>NUCLEOTIDE SEQUENCE [LARGE SCALE GENOMIC DNA]</scope>
    <source>
        <strain evidence="2">CGMCC 4.7035</strain>
    </source>
</reference>
<accession>A0ABV7SFG5</accession>
<dbReference type="EMBL" id="JBHRWR010000010">
    <property type="protein sequence ID" value="MFC3575122.1"/>
    <property type="molecule type" value="Genomic_DNA"/>
</dbReference>
<protein>
    <submittedName>
        <fullName evidence="1">Uncharacterized protein</fullName>
    </submittedName>
</protein>
<sequence length="128" mass="14165">MSADDLSLADQWPLLPAWMWDCGVCVRLYEATRHLQGVMAELRLSGEQGTQRDFADGVPGTQIRLGEHLATKHTERLPDWDDTCETCSLHRYALARDSGTSPRPAATKAAAAHRARHVFAPPRTVGLM</sequence>
<keyword evidence="2" id="KW-1185">Reference proteome</keyword>
<dbReference type="RefSeq" id="WP_310770947.1">
    <property type="nucleotide sequence ID" value="NZ_JBHRWR010000010.1"/>
</dbReference>
<comment type="caution">
    <text evidence="1">The sequence shown here is derived from an EMBL/GenBank/DDBJ whole genome shotgun (WGS) entry which is preliminary data.</text>
</comment>
<dbReference type="Proteomes" id="UP001595701">
    <property type="component" value="Unassembled WGS sequence"/>
</dbReference>
<gene>
    <name evidence="1" type="ORF">ACFOZ0_17935</name>
</gene>
<organism evidence="1 2">
    <name type="scientific">Streptomyces yaanensis</name>
    <dbReference type="NCBI Taxonomy" id="1142239"/>
    <lineage>
        <taxon>Bacteria</taxon>
        <taxon>Bacillati</taxon>
        <taxon>Actinomycetota</taxon>
        <taxon>Actinomycetes</taxon>
        <taxon>Kitasatosporales</taxon>
        <taxon>Streptomycetaceae</taxon>
        <taxon>Streptomyces</taxon>
    </lineage>
</organism>
<evidence type="ECO:0000313" key="1">
    <source>
        <dbReference type="EMBL" id="MFC3575122.1"/>
    </source>
</evidence>
<evidence type="ECO:0000313" key="2">
    <source>
        <dbReference type="Proteomes" id="UP001595701"/>
    </source>
</evidence>
<proteinExistence type="predicted"/>
<name>A0ABV7SFG5_9ACTN</name>